<dbReference type="InterPro" id="IPR052061">
    <property type="entry name" value="PTE-AB_protein"/>
</dbReference>
<gene>
    <name evidence="4" type="ORF">MCOR33_001879</name>
</gene>
<evidence type="ECO:0000313" key="4">
    <source>
        <dbReference type="EMBL" id="KAI6302791.1"/>
    </source>
</evidence>
<keyword evidence="2" id="KW-1133">Transmembrane helix</keyword>
<name>A0ABQ8NWY7_PYRGI</name>
<reference evidence="4" key="1">
    <citation type="submission" date="2021-01" db="EMBL/GenBank/DDBJ databases">
        <title>Deciphering the adaptive evolutionary patterns associated with biogeogrpahic diversity in the finger millet blast pathogen Magnaporthe oryzae in Eastern Africa.</title>
        <authorList>
            <person name="Onyema G."/>
            <person name="Shittu T.A."/>
            <person name="Dodsworth S."/>
            <person name="Devilliers S."/>
            <person name="Muthumeenakshi S."/>
            <person name="Sreenivasaprasad S."/>
        </authorList>
    </citation>
    <scope>NUCLEOTIDE SEQUENCE</scope>
    <source>
        <strain evidence="4">D15/s37</strain>
    </source>
</reference>
<dbReference type="SUPFAM" id="SSF54637">
    <property type="entry name" value="Thioesterase/thiol ester dehydrase-isomerase"/>
    <property type="match status" value="1"/>
</dbReference>
<evidence type="ECO:0000259" key="3">
    <source>
        <dbReference type="Pfam" id="PF03061"/>
    </source>
</evidence>
<feature type="domain" description="Thioesterase" evidence="3">
    <location>
        <begin position="202"/>
        <end position="270"/>
    </location>
</feature>
<evidence type="ECO:0000256" key="2">
    <source>
        <dbReference type="SAM" id="Phobius"/>
    </source>
</evidence>
<accession>A0ABQ8NWY7</accession>
<dbReference type="EMBL" id="JABSND010000020">
    <property type="protein sequence ID" value="KAI6302791.1"/>
    <property type="molecule type" value="Genomic_DNA"/>
</dbReference>
<keyword evidence="2" id="KW-0812">Transmembrane</keyword>
<dbReference type="PANTHER" id="PTHR47260">
    <property type="entry name" value="UPF0644 PROTEIN PB2B4.06"/>
    <property type="match status" value="1"/>
</dbReference>
<dbReference type="Pfam" id="PF03061">
    <property type="entry name" value="4HBT"/>
    <property type="match status" value="1"/>
</dbReference>
<proteinExistence type="predicted"/>
<evidence type="ECO:0000313" key="5">
    <source>
        <dbReference type="Proteomes" id="UP001059893"/>
    </source>
</evidence>
<keyword evidence="2" id="KW-0472">Membrane</keyword>
<dbReference type="Proteomes" id="UP001059893">
    <property type="component" value="Unassembled WGS sequence"/>
</dbReference>
<protein>
    <recommendedName>
        <fullName evidence="3">Thioesterase domain-containing protein</fullName>
    </recommendedName>
</protein>
<feature type="region of interest" description="Disordered" evidence="1">
    <location>
        <begin position="50"/>
        <end position="71"/>
    </location>
</feature>
<keyword evidence="5" id="KW-1185">Reference proteome</keyword>
<organism evidence="4 5">
    <name type="scientific">Pyricularia grisea</name>
    <name type="common">Crabgrass-specific blast fungus</name>
    <name type="synonym">Magnaporthe grisea</name>
    <dbReference type="NCBI Taxonomy" id="148305"/>
    <lineage>
        <taxon>Eukaryota</taxon>
        <taxon>Fungi</taxon>
        <taxon>Dikarya</taxon>
        <taxon>Ascomycota</taxon>
        <taxon>Pezizomycotina</taxon>
        <taxon>Sordariomycetes</taxon>
        <taxon>Sordariomycetidae</taxon>
        <taxon>Magnaporthales</taxon>
        <taxon>Pyriculariaceae</taxon>
        <taxon>Pyricularia</taxon>
    </lineage>
</organism>
<dbReference type="Gene3D" id="3.10.129.10">
    <property type="entry name" value="Hotdog Thioesterase"/>
    <property type="match status" value="1"/>
</dbReference>
<feature type="compositionally biased region" description="Polar residues" evidence="1">
    <location>
        <begin position="50"/>
        <end position="68"/>
    </location>
</feature>
<comment type="caution">
    <text evidence="4">The sequence shown here is derived from an EMBL/GenBank/DDBJ whole genome shotgun (WGS) entry which is preliminary data.</text>
</comment>
<sequence length="313" mass="33823">MASMIAPNRFVRLLRISHPVSSLAHLPTPTRNATTARLVGTNISSSRLQAPRGQTSYFTTSSGQSGPNTARPRRRGFFSGFLILGGTAFGSFVGTLYLKMTALSVTAEGAASTYKPETTEAQAMEDYINKHPLVQELRANPEMTESRPHLKLPPEWRSHSLTAGTLMGPALVGVPPFDWSETDGKSYVQIAHVGEDLCGYPGIIHGGFLATMLDEGLARCCLPAVSNTIVLTANLNIDYRAPCKANQYIVLRAKTVKVEGRKVSVEGRLETLVEPGETPLLLAEAKALFISPKGAVYTLYPPAKHLVKYIEAG</sequence>
<dbReference type="PANTHER" id="PTHR47260:SF7">
    <property type="entry name" value="THIOESTERASE FAMILY PROTEIN (AFU_ORTHOLOGUE AFUA_1G10800)"/>
    <property type="match status" value="1"/>
</dbReference>
<feature type="transmembrane region" description="Helical" evidence="2">
    <location>
        <begin position="77"/>
        <end position="98"/>
    </location>
</feature>
<dbReference type="InterPro" id="IPR029069">
    <property type="entry name" value="HotDog_dom_sf"/>
</dbReference>
<evidence type="ECO:0000256" key="1">
    <source>
        <dbReference type="SAM" id="MobiDB-lite"/>
    </source>
</evidence>
<dbReference type="InterPro" id="IPR006683">
    <property type="entry name" value="Thioestr_dom"/>
</dbReference>
<dbReference type="CDD" id="cd03443">
    <property type="entry name" value="PaaI_thioesterase"/>
    <property type="match status" value="1"/>
</dbReference>